<gene>
    <name evidence="1" type="ORF">DFH08DRAFT_721774</name>
</gene>
<dbReference type="AlphaFoldDB" id="A0AAD6Z2P4"/>
<name>A0AAD6Z2P4_9AGAR</name>
<accession>A0AAD6Z2P4</accession>
<comment type="caution">
    <text evidence="1">The sequence shown here is derived from an EMBL/GenBank/DDBJ whole genome shotgun (WGS) entry which is preliminary data.</text>
</comment>
<evidence type="ECO:0000313" key="1">
    <source>
        <dbReference type="EMBL" id="KAJ7303825.1"/>
    </source>
</evidence>
<feature type="non-terminal residue" evidence="1">
    <location>
        <position position="1"/>
    </location>
</feature>
<dbReference type="EMBL" id="JARIHO010000102">
    <property type="protein sequence ID" value="KAJ7303825.1"/>
    <property type="molecule type" value="Genomic_DNA"/>
</dbReference>
<protein>
    <submittedName>
        <fullName evidence="1">Uncharacterized protein</fullName>
    </submittedName>
</protein>
<proteinExistence type="predicted"/>
<sequence length="104" mass="11362">AGIFFGSSSPRNFSFVVPGPEFGTADRARIFAVHNTFVNVGADSHSGDFDTSKAIIHQICYAAARNVALRWSGQNSDIFKDTVKLLSARHTQTTFIPCRIDGKK</sequence>
<keyword evidence="2" id="KW-1185">Reference proteome</keyword>
<dbReference type="Proteomes" id="UP001218218">
    <property type="component" value="Unassembled WGS sequence"/>
</dbReference>
<organism evidence="1 2">
    <name type="scientific">Mycena albidolilacea</name>
    <dbReference type="NCBI Taxonomy" id="1033008"/>
    <lineage>
        <taxon>Eukaryota</taxon>
        <taxon>Fungi</taxon>
        <taxon>Dikarya</taxon>
        <taxon>Basidiomycota</taxon>
        <taxon>Agaricomycotina</taxon>
        <taxon>Agaricomycetes</taxon>
        <taxon>Agaricomycetidae</taxon>
        <taxon>Agaricales</taxon>
        <taxon>Marasmiineae</taxon>
        <taxon>Mycenaceae</taxon>
        <taxon>Mycena</taxon>
    </lineage>
</organism>
<evidence type="ECO:0000313" key="2">
    <source>
        <dbReference type="Proteomes" id="UP001218218"/>
    </source>
</evidence>
<reference evidence="1" key="1">
    <citation type="submission" date="2023-03" db="EMBL/GenBank/DDBJ databases">
        <title>Massive genome expansion in bonnet fungi (Mycena s.s.) driven by repeated elements and novel gene families across ecological guilds.</title>
        <authorList>
            <consortium name="Lawrence Berkeley National Laboratory"/>
            <person name="Harder C.B."/>
            <person name="Miyauchi S."/>
            <person name="Viragh M."/>
            <person name="Kuo A."/>
            <person name="Thoen E."/>
            <person name="Andreopoulos B."/>
            <person name="Lu D."/>
            <person name="Skrede I."/>
            <person name="Drula E."/>
            <person name="Henrissat B."/>
            <person name="Morin E."/>
            <person name="Kohler A."/>
            <person name="Barry K."/>
            <person name="LaButti K."/>
            <person name="Morin E."/>
            <person name="Salamov A."/>
            <person name="Lipzen A."/>
            <person name="Mereny Z."/>
            <person name="Hegedus B."/>
            <person name="Baldrian P."/>
            <person name="Stursova M."/>
            <person name="Weitz H."/>
            <person name="Taylor A."/>
            <person name="Grigoriev I.V."/>
            <person name="Nagy L.G."/>
            <person name="Martin F."/>
            <person name="Kauserud H."/>
        </authorList>
    </citation>
    <scope>NUCLEOTIDE SEQUENCE</scope>
    <source>
        <strain evidence="1">CBHHK002</strain>
    </source>
</reference>